<dbReference type="AlphaFoldDB" id="A0A8E5HQJ0"/>
<sequence>MTWHRVSYILYDTVFERANTIPTGRADQGLVRYLRLGAKHCHKAHSHTHGSVYQRSSMTVMVGSSVASCPSQASINAAP</sequence>
<protein>
    <submittedName>
        <fullName evidence="1">Uncharacterized protein</fullName>
    </submittedName>
</protein>
<keyword evidence="2" id="KW-1185">Reference proteome</keyword>
<evidence type="ECO:0000313" key="1">
    <source>
        <dbReference type="EMBL" id="QUC19603.1"/>
    </source>
</evidence>
<dbReference type="Proteomes" id="UP000027002">
    <property type="component" value="Chromosome 3"/>
</dbReference>
<dbReference type="EMBL" id="CP072755">
    <property type="protein sequence ID" value="QUC19603.1"/>
    <property type="molecule type" value="Genomic_DNA"/>
</dbReference>
<dbReference type="KEGG" id="uvi:66064622"/>
<proteinExistence type="predicted"/>
<dbReference type="GeneID" id="66064622"/>
<reference evidence="1" key="1">
    <citation type="submission" date="2020-03" db="EMBL/GenBank/DDBJ databases">
        <title>A mixture of massive structural variations and highly conserved coding sequences in Ustilaginoidea virens genome.</title>
        <authorList>
            <person name="Zhang K."/>
            <person name="Zhao Z."/>
            <person name="Zhang Z."/>
            <person name="Li Y."/>
            <person name="Hsiang T."/>
            <person name="Sun W."/>
        </authorList>
    </citation>
    <scope>NUCLEOTIDE SEQUENCE</scope>
    <source>
        <strain evidence="1">UV-8b</strain>
    </source>
</reference>
<dbReference type="RefSeq" id="XP_042997276.1">
    <property type="nucleotide sequence ID" value="XM_043141342.1"/>
</dbReference>
<gene>
    <name evidence="1" type="ORF">UV8b_03844</name>
</gene>
<organism evidence="1 2">
    <name type="scientific">Ustilaginoidea virens</name>
    <name type="common">Rice false smut fungus</name>
    <name type="synonym">Villosiclava virens</name>
    <dbReference type="NCBI Taxonomy" id="1159556"/>
    <lineage>
        <taxon>Eukaryota</taxon>
        <taxon>Fungi</taxon>
        <taxon>Dikarya</taxon>
        <taxon>Ascomycota</taxon>
        <taxon>Pezizomycotina</taxon>
        <taxon>Sordariomycetes</taxon>
        <taxon>Hypocreomycetidae</taxon>
        <taxon>Hypocreales</taxon>
        <taxon>Clavicipitaceae</taxon>
        <taxon>Ustilaginoidea</taxon>
    </lineage>
</organism>
<evidence type="ECO:0000313" key="2">
    <source>
        <dbReference type="Proteomes" id="UP000027002"/>
    </source>
</evidence>
<name>A0A8E5HQJ0_USTVR</name>
<accession>A0A8E5HQJ0</accession>